<keyword evidence="1" id="KW-0812">Transmembrane</keyword>
<name>A0A4R2PU15_RHOSA</name>
<dbReference type="InParanoid" id="A0A4R2PU15"/>
<reference evidence="2 3" key="1">
    <citation type="submission" date="2019-03" db="EMBL/GenBank/DDBJ databases">
        <title>Genomic Encyclopedia of Type Strains, Phase IV (KMG-IV): sequencing the most valuable type-strain genomes for metagenomic binning, comparative biology and taxonomic classification.</title>
        <authorList>
            <person name="Goeker M."/>
        </authorList>
    </citation>
    <scope>NUCLEOTIDE SEQUENCE [LARGE SCALE GENOMIC DNA]</scope>
    <source>
        <strain evidence="2 3">DSM 2132</strain>
    </source>
</reference>
<keyword evidence="3" id="KW-1185">Reference proteome</keyword>
<evidence type="ECO:0000256" key="1">
    <source>
        <dbReference type="SAM" id="Phobius"/>
    </source>
</evidence>
<dbReference type="AlphaFoldDB" id="A0A4R2PU15"/>
<sequence>MTDLIVHALGAAYFAGLLCLAAAGLRGTGRVWATLNARRRRPVRAGRRLAPPAPFPPAR</sequence>
<evidence type="ECO:0000313" key="3">
    <source>
        <dbReference type="Proteomes" id="UP000295399"/>
    </source>
</evidence>
<evidence type="ECO:0000313" key="2">
    <source>
        <dbReference type="EMBL" id="TCP38528.1"/>
    </source>
</evidence>
<dbReference type="EMBL" id="SLXO01000001">
    <property type="protein sequence ID" value="TCP38528.1"/>
    <property type="molecule type" value="Genomic_DNA"/>
</dbReference>
<feature type="transmembrane region" description="Helical" evidence="1">
    <location>
        <begin position="6"/>
        <end position="25"/>
    </location>
</feature>
<protein>
    <submittedName>
        <fullName evidence="2">Uncharacterized protein</fullName>
    </submittedName>
</protein>
<accession>A0A4R2PU15</accession>
<comment type="caution">
    <text evidence="2">The sequence shown here is derived from an EMBL/GenBank/DDBJ whole genome shotgun (WGS) entry which is preliminary data.</text>
</comment>
<keyword evidence="1" id="KW-0472">Membrane</keyword>
<proteinExistence type="predicted"/>
<dbReference type="RefSeq" id="WP_132707016.1">
    <property type="nucleotide sequence ID" value="NZ_JACIGF010000001.1"/>
</dbReference>
<gene>
    <name evidence="2" type="ORF">EV659_101433</name>
</gene>
<organism evidence="2 3">
    <name type="scientific">Rhodothalassium salexigens DSM 2132</name>
    <dbReference type="NCBI Taxonomy" id="1188247"/>
    <lineage>
        <taxon>Bacteria</taxon>
        <taxon>Pseudomonadati</taxon>
        <taxon>Pseudomonadota</taxon>
        <taxon>Alphaproteobacteria</taxon>
        <taxon>Rhodothalassiales</taxon>
        <taxon>Rhodothalassiaceae</taxon>
        <taxon>Rhodothalassium</taxon>
    </lineage>
</organism>
<dbReference type="Proteomes" id="UP000295399">
    <property type="component" value="Unassembled WGS sequence"/>
</dbReference>
<keyword evidence="1" id="KW-1133">Transmembrane helix</keyword>